<organism evidence="1 2">
    <name type="scientific">Croceifilum oryzae</name>
    <dbReference type="NCBI Taxonomy" id="1553429"/>
    <lineage>
        <taxon>Bacteria</taxon>
        <taxon>Bacillati</taxon>
        <taxon>Bacillota</taxon>
        <taxon>Bacilli</taxon>
        <taxon>Bacillales</taxon>
        <taxon>Thermoactinomycetaceae</taxon>
        <taxon>Croceifilum</taxon>
    </lineage>
</organism>
<dbReference type="Proteomes" id="UP001238450">
    <property type="component" value="Unassembled WGS sequence"/>
</dbReference>
<comment type="caution">
    <text evidence="1">The sequence shown here is derived from an EMBL/GenBank/DDBJ whole genome shotgun (WGS) entry which is preliminary data.</text>
</comment>
<keyword evidence="2" id="KW-1185">Reference proteome</keyword>
<name>A0AAJ1THV0_9BACL</name>
<dbReference type="EMBL" id="JAUSUV010000017">
    <property type="protein sequence ID" value="MDQ0418769.1"/>
    <property type="molecule type" value="Genomic_DNA"/>
</dbReference>
<dbReference type="AlphaFoldDB" id="A0AAJ1THV0"/>
<protein>
    <submittedName>
        <fullName evidence="1">Archaellum component FlaC</fullName>
    </submittedName>
</protein>
<sequence>MILDKIEKELDILYGVRDVYRNNENELERIEKQISFLHSLTSSRTMTIWTLVECGYRYTFESKAGDIIAVRAKSINEASKKVERMLVGYGSVVIDTSGWDE</sequence>
<gene>
    <name evidence="1" type="ORF">J2Z48_002973</name>
</gene>
<proteinExistence type="predicted"/>
<evidence type="ECO:0000313" key="2">
    <source>
        <dbReference type="Proteomes" id="UP001238450"/>
    </source>
</evidence>
<reference evidence="1 2" key="1">
    <citation type="submission" date="2023-07" db="EMBL/GenBank/DDBJ databases">
        <title>Genomic Encyclopedia of Type Strains, Phase IV (KMG-IV): sequencing the most valuable type-strain genomes for metagenomic binning, comparative biology and taxonomic classification.</title>
        <authorList>
            <person name="Goeker M."/>
        </authorList>
    </citation>
    <scope>NUCLEOTIDE SEQUENCE [LARGE SCALE GENOMIC DNA]</scope>
    <source>
        <strain evidence="1 2">DSM 46876</strain>
    </source>
</reference>
<dbReference type="RefSeq" id="WP_307254702.1">
    <property type="nucleotide sequence ID" value="NZ_JAUSUV010000017.1"/>
</dbReference>
<accession>A0AAJ1THV0</accession>
<evidence type="ECO:0000313" key="1">
    <source>
        <dbReference type="EMBL" id="MDQ0418769.1"/>
    </source>
</evidence>